<gene>
    <name evidence="2" type="ORF">J2T19_004469</name>
</gene>
<dbReference type="Proteomes" id="UP001233836">
    <property type="component" value="Unassembled WGS sequence"/>
</dbReference>
<comment type="similarity">
    <text evidence="1">Belongs to the asp23 family.</text>
</comment>
<keyword evidence="3" id="KW-1185">Reference proteome</keyword>
<comment type="caution">
    <text evidence="2">The sequence shown here is derived from an EMBL/GenBank/DDBJ whole genome shotgun (WGS) entry which is preliminary data.</text>
</comment>
<reference evidence="2 3" key="1">
    <citation type="submission" date="2023-07" db="EMBL/GenBank/DDBJ databases">
        <title>Sorghum-associated microbial communities from plants grown in Nebraska, USA.</title>
        <authorList>
            <person name="Schachtman D."/>
        </authorList>
    </citation>
    <scope>NUCLEOTIDE SEQUENCE [LARGE SCALE GENOMIC DNA]</scope>
    <source>
        <strain evidence="2 3">DS1314</strain>
    </source>
</reference>
<protein>
    <submittedName>
        <fullName evidence="2">Alkaline shock family protein YloU</fullName>
    </submittedName>
</protein>
<dbReference type="RefSeq" id="WP_307219598.1">
    <property type="nucleotide sequence ID" value="NZ_JAUSTI010000015.1"/>
</dbReference>
<dbReference type="Pfam" id="PF03780">
    <property type="entry name" value="Asp23"/>
    <property type="match status" value="1"/>
</dbReference>
<evidence type="ECO:0000313" key="2">
    <source>
        <dbReference type="EMBL" id="MDQ0172977.1"/>
    </source>
</evidence>
<evidence type="ECO:0000313" key="3">
    <source>
        <dbReference type="Proteomes" id="UP001233836"/>
    </source>
</evidence>
<dbReference type="EMBL" id="JAUSTI010000015">
    <property type="protein sequence ID" value="MDQ0172977.1"/>
    <property type="molecule type" value="Genomic_DNA"/>
</dbReference>
<name>A0ABT9WID1_9BACL</name>
<dbReference type="PANTHER" id="PTHR34297">
    <property type="entry name" value="HYPOTHETICAL CYTOSOLIC PROTEIN-RELATED"/>
    <property type="match status" value="1"/>
</dbReference>
<accession>A0ABT9WID1</accession>
<sequence>MTEIVPVTYNEPEYIEPQSQPALIGAVHIATDVVSKIVGIAAQTTAGISSMSAGITEGIAKSISGKSLQKGIDVTVKEERASIQLRIVLQYGCRMHEVCRELQHNVQQAVENFTGLFVDEIKVHVVGVSMQEQQV</sequence>
<organism evidence="2 3">
    <name type="scientific">Paenibacillus tundrae</name>
    <dbReference type="NCBI Taxonomy" id="528187"/>
    <lineage>
        <taxon>Bacteria</taxon>
        <taxon>Bacillati</taxon>
        <taxon>Bacillota</taxon>
        <taxon>Bacilli</taxon>
        <taxon>Bacillales</taxon>
        <taxon>Paenibacillaceae</taxon>
        <taxon>Paenibacillus</taxon>
    </lineage>
</organism>
<evidence type="ECO:0000256" key="1">
    <source>
        <dbReference type="ARBA" id="ARBA00005721"/>
    </source>
</evidence>
<proteinExistence type="inferred from homology"/>
<dbReference type="InterPro" id="IPR005531">
    <property type="entry name" value="Asp23"/>
</dbReference>